<feature type="non-terminal residue" evidence="2">
    <location>
        <position position="217"/>
    </location>
</feature>
<name>A0A9N9IEC6_9GLOM</name>
<proteinExistence type="predicted"/>
<dbReference type="Proteomes" id="UP000789342">
    <property type="component" value="Unassembled WGS sequence"/>
</dbReference>
<dbReference type="EMBL" id="CAJVPV010026332">
    <property type="protein sequence ID" value="CAG8731330.1"/>
    <property type="molecule type" value="Genomic_DNA"/>
</dbReference>
<dbReference type="AlphaFoldDB" id="A0A9N9IEC6"/>
<comment type="caution">
    <text evidence="2">The sequence shown here is derived from an EMBL/GenBank/DDBJ whole genome shotgun (WGS) entry which is preliminary data.</text>
</comment>
<evidence type="ECO:0000259" key="1">
    <source>
        <dbReference type="Pfam" id="PF01738"/>
    </source>
</evidence>
<dbReference type="PANTHER" id="PTHR46623">
    <property type="entry name" value="CARBOXYMETHYLENEBUTENOLIDASE-RELATED"/>
    <property type="match status" value="1"/>
</dbReference>
<dbReference type="InterPro" id="IPR029058">
    <property type="entry name" value="AB_hydrolase_fold"/>
</dbReference>
<sequence>MATHGTGSELTFKTFRFYPKNEEKKNSAVIVLQEWWGINEQIKTHAQYIADNTGTLAIVPDLYNGKLGLSAEEASHLMGNLNWEEALMGLEKLVEVLNKENRVKIGAIGFCMGGAVSLAIAARLSTKNPLSAAVTCYGIPKPEYADVSKAAIKTPIQGHFGAEDNFCGPDSVRSLERQLKEAQGYEGKEISIHIYEGEGHAFLNEGEWATQKRKELG</sequence>
<protein>
    <submittedName>
        <fullName evidence="2">5182_t:CDS:1</fullName>
    </submittedName>
</protein>
<dbReference type="SUPFAM" id="SSF53474">
    <property type="entry name" value="alpha/beta-Hydrolases"/>
    <property type="match status" value="1"/>
</dbReference>
<dbReference type="PANTHER" id="PTHR46623:SF6">
    <property type="entry name" value="ALPHA_BETA-HYDROLASES SUPERFAMILY PROTEIN"/>
    <property type="match status" value="1"/>
</dbReference>
<keyword evidence="3" id="KW-1185">Reference proteome</keyword>
<dbReference type="InterPro" id="IPR002925">
    <property type="entry name" value="Dienelactn_hydro"/>
</dbReference>
<reference evidence="2" key="1">
    <citation type="submission" date="2021-06" db="EMBL/GenBank/DDBJ databases">
        <authorList>
            <person name="Kallberg Y."/>
            <person name="Tangrot J."/>
            <person name="Rosling A."/>
        </authorList>
    </citation>
    <scope>NUCLEOTIDE SEQUENCE</scope>
    <source>
        <strain evidence="2">CL551</strain>
    </source>
</reference>
<gene>
    <name evidence="2" type="ORF">AMORRO_LOCUS14043</name>
</gene>
<dbReference type="GO" id="GO:0016787">
    <property type="term" value="F:hydrolase activity"/>
    <property type="evidence" value="ECO:0007669"/>
    <property type="project" value="InterPro"/>
</dbReference>
<accession>A0A9N9IEC6</accession>
<dbReference type="InterPro" id="IPR051049">
    <property type="entry name" value="Dienelactone_hydrolase-like"/>
</dbReference>
<feature type="domain" description="Dienelactone hydrolase" evidence="1">
    <location>
        <begin position="13"/>
        <end position="207"/>
    </location>
</feature>
<evidence type="ECO:0000313" key="3">
    <source>
        <dbReference type="Proteomes" id="UP000789342"/>
    </source>
</evidence>
<dbReference type="OrthoDB" id="17560at2759"/>
<dbReference type="Gene3D" id="3.40.50.1820">
    <property type="entry name" value="alpha/beta hydrolase"/>
    <property type="match status" value="1"/>
</dbReference>
<organism evidence="2 3">
    <name type="scientific">Acaulospora morrowiae</name>
    <dbReference type="NCBI Taxonomy" id="94023"/>
    <lineage>
        <taxon>Eukaryota</taxon>
        <taxon>Fungi</taxon>
        <taxon>Fungi incertae sedis</taxon>
        <taxon>Mucoromycota</taxon>
        <taxon>Glomeromycotina</taxon>
        <taxon>Glomeromycetes</taxon>
        <taxon>Diversisporales</taxon>
        <taxon>Acaulosporaceae</taxon>
        <taxon>Acaulospora</taxon>
    </lineage>
</organism>
<evidence type="ECO:0000313" key="2">
    <source>
        <dbReference type="EMBL" id="CAG8731330.1"/>
    </source>
</evidence>
<dbReference type="Pfam" id="PF01738">
    <property type="entry name" value="DLH"/>
    <property type="match status" value="1"/>
</dbReference>